<dbReference type="RefSeq" id="XP_067512822.1">
    <property type="nucleotide sequence ID" value="XM_067656721.1"/>
</dbReference>
<accession>I1BMJ6</accession>
<keyword evidence="2" id="KW-1185">Reference proteome</keyword>
<reference evidence="1 2" key="1">
    <citation type="journal article" date="2009" name="PLoS Genet.">
        <title>Genomic analysis of the basal lineage fungus Rhizopus oryzae reveals a whole-genome duplication.</title>
        <authorList>
            <person name="Ma L.-J."/>
            <person name="Ibrahim A.S."/>
            <person name="Skory C."/>
            <person name="Grabherr M.G."/>
            <person name="Burger G."/>
            <person name="Butler M."/>
            <person name="Elias M."/>
            <person name="Idnurm A."/>
            <person name="Lang B.F."/>
            <person name="Sone T."/>
            <person name="Abe A."/>
            <person name="Calvo S.E."/>
            <person name="Corrochano L.M."/>
            <person name="Engels R."/>
            <person name="Fu J."/>
            <person name="Hansberg W."/>
            <person name="Kim J.-M."/>
            <person name="Kodira C.D."/>
            <person name="Koehrsen M.J."/>
            <person name="Liu B."/>
            <person name="Miranda-Saavedra D."/>
            <person name="O'Leary S."/>
            <person name="Ortiz-Castellanos L."/>
            <person name="Poulter R."/>
            <person name="Rodriguez-Romero J."/>
            <person name="Ruiz-Herrera J."/>
            <person name="Shen Y.-Q."/>
            <person name="Zeng Q."/>
            <person name="Galagan J."/>
            <person name="Birren B.W."/>
            <person name="Cuomo C.A."/>
            <person name="Wickes B.L."/>
        </authorList>
    </citation>
    <scope>NUCLEOTIDE SEQUENCE [LARGE SCALE GENOMIC DNA]</scope>
    <source>
        <strain evidence="2">RA 99-880 / ATCC MYA-4621 / FGSC 9543 / NRRL 43880</strain>
    </source>
</reference>
<dbReference type="GeneID" id="93609102"/>
<dbReference type="AlphaFoldDB" id="I1BMJ6"/>
<name>I1BMJ6_RHIO9</name>
<proteinExistence type="predicted"/>
<dbReference type="Proteomes" id="UP000009138">
    <property type="component" value="Unassembled WGS sequence"/>
</dbReference>
<sequence length="54" mass="6233">MYRGAADKKNRKVFMYCQATLDFRRSSSPISLAPASFEEGLTMSEEELKDKLER</sequence>
<organism evidence="1 2">
    <name type="scientific">Rhizopus delemar (strain RA 99-880 / ATCC MYA-4621 / FGSC 9543 / NRRL 43880)</name>
    <name type="common">Mucormycosis agent</name>
    <name type="synonym">Rhizopus arrhizus var. delemar</name>
    <dbReference type="NCBI Taxonomy" id="246409"/>
    <lineage>
        <taxon>Eukaryota</taxon>
        <taxon>Fungi</taxon>
        <taxon>Fungi incertae sedis</taxon>
        <taxon>Mucoromycota</taxon>
        <taxon>Mucoromycotina</taxon>
        <taxon>Mucoromycetes</taxon>
        <taxon>Mucorales</taxon>
        <taxon>Mucorineae</taxon>
        <taxon>Rhizopodaceae</taxon>
        <taxon>Rhizopus</taxon>
    </lineage>
</organism>
<evidence type="ECO:0000313" key="2">
    <source>
        <dbReference type="Proteomes" id="UP000009138"/>
    </source>
</evidence>
<dbReference type="InParanoid" id="I1BMJ6"/>
<dbReference type="EMBL" id="CH476732">
    <property type="protein sequence ID" value="EIE77426.1"/>
    <property type="molecule type" value="Genomic_DNA"/>
</dbReference>
<evidence type="ECO:0000313" key="1">
    <source>
        <dbReference type="EMBL" id="EIE77426.1"/>
    </source>
</evidence>
<dbReference type="VEuPathDB" id="FungiDB:RO3G_02130"/>
<gene>
    <name evidence="1" type="ORF">RO3G_02130</name>
</gene>
<protein>
    <submittedName>
        <fullName evidence="1">Uncharacterized protein</fullName>
    </submittedName>
</protein>